<proteinExistence type="predicted"/>
<dbReference type="AlphaFoldDB" id="A0A8T9MW76"/>
<gene>
    <name evidence="2" type="ORF">LVJ77_04190</name>
</gene>
<accession>A0A8T9MW76</accession>
<feature type="compositionally biased region" description="Low complexity" evidence="1">
    <location>
        <begin position="110"/>
        <end position="130"/>
    </location>
</feature>
<evidence type="ECO:0000313" key="2">
    <source>
        <dbReference type="EMBL" id="UOP05394.1"/>
    </source>
</evidence>
<dbReference type="EMBL" id="CP091521">
    <property type="protein sequence ID" value="UOP05394.1"/>
    <property type="molecule type" value="Genomic_DNA"/>
</dbReference>
<feature type="region of interest" description="Disordered" evidence="1">
    <location>
        <begin position="92"/>
        <end position="136"/>
    </location>
</feature>
<organism evidence="2 3">
    <name type="scientific">Conchiformibius kuhniae</name>
    <dbReference type="NCBI Taxonomy" id="211502"/>
    <lineage>
        <taxon>Bacteria</taxon>
        <taxon>Pseudomonadati</taxon>
        <taxon>Pseudomonadota</taxon>
        <taxon>Betaproteobacteria</taxon>
        <taxon>Neisseriales</taxon>
        <taxon>Neisseriaceae</taxon>
        <taxon>Conchiformibius</taxon>
    </lineage>
</organism>
<protein>
    <submittedName>
        <fullName evidence="2">Uncharacterized protein</fullName>
    </submittedName>
</protein>
<sequence>MPISPNNIAYLSKNNVFHIPDPAQRYTQADGSVVVLTRYSYGAEMEMQIPHEQLQNFLAALSQYTTVLSSQVQTENRISDLRLQALYEQYQQHRQNASAQPAGHVAPAQSAPDTAASSEAAASAAASAPAPSAPVPVKKAIGRIKTSLSCSNACIGKNKPNRQPSA</sequence>
<reference evidence="2" key="1">
    <citation type="submission" date="2021-12" db="EMBL/GenBank/DDBJ databases">
        <authorList>
            <person name="Veyrier F.J."/>
        </authorList>
    </citation>
    <scope>NUCLEOTIDE SEQUENCE</scope>
    <source>
        <strain evidence="2">17694</strain>
    </source>
</reference>
<reference evidence="2" key="2">
    <citation type="journal article" date="2022" name="Res Sq">
        <title>Evolution of multicellular longitudinally dividing oral cavity symbionts (Neisseriaceae).</title>
        <authorList>
            <person name="Nyongesa S."/>
            <person name="Weber P."/>
            <person name="Bernet E."/>
            <person name="Pullido F."/>
            <person name="Nieckarz M."/>
            <person name="Delaby M."/>
            <person name="Nieves C."/>
            <person name="Viehboeck T."/>
            <person name="Krause N."/>
            <person name="Rivera-Millot A."/>
            <person name="Nakamura A."/>
            <person name="Vischer N."/>
            <person name="VanNieuwenhze M."/>
            <person name="Brun Y."/>
            <person name="Cava F."/>
            <person name="Bulgheresi S."/>
            <person name="Veyrier F."/>
        </authorList>
    </citation>
    <scope>NUCLEOTIDE SEQUENCE</scope>
    <source>
        <strain evidence="2">17694</strain>
    </source>
</reference>
<evidence type="ECO:0000256" key="1">
    <source>
        <dbReference type="SAM" id="MobiDB-lite"/>
    </source>
</evidence>
<keyword evidence="3" id="KW-1185">Reference proteome</keyword>
<dbReference type="Proteomes" id="UP000831534">
    <property type="component" value="Chromosome"/>
</dbReference>
<name>A0A8T9MW76_9NEIS</name>
<evidence type="ECO:0000313" key="3">
    <source>
        <dbReference type="Proteomes" id="UP000831534"/>
    </source>
</evidence>